<evidence type="ECO:0000313" key="1">
    <source>
        <dbReference type="EMBL" id="CAF4843489.1"/>
    </source>
</evidence>
<name>A0A821RKW2_9BILA</name>
<dbReference type="EMBL" id="CAJOBP010058737">
    <property type="protein sequence ID" value="CAF4843489.1"/>
    <property type="molecule type" value="Genomic_DNA"/>
</dbReference>
<comment type="caution">
    <text evidence="1">The sequence shown here is derived from an EMBL/GenBank/DDBJ whole genome shotgun (WGS) entry which is preliminary data.</text>
</comment>
<dbReference type="Proteomes" id="UP000663873">
    <property type="component" value="Unassembled WGS sequence"/>
</dbReference>
<reference evidence="1" key="1">
    <citation type="submission" date="2021-02" db="EMBL/GenBank/DDBJ databases">
        <authorList>
            <person name="Nowell W R."/>
        </authorList>
    </citation>
    <scope>NUCLEOTIDE SEQUENCE</scope>
</reference>
<organism evidence="1 2">
    <name type="scientific">Rotaria socialis</name>
    <dbReference type="NCBI Taxonomy" id="392032"/>
    <lineage>
        <taxon>Eukaryota</taxon>
        <taxon>Metazoa</taxon>
        <taxon>Spiralia</taxon>
        <taxon>Gnathifera</taxon>
        <taxon>Rotifera</taxon>
        <taxon>Eurotatoria</taxon>
        <taxon>Bdelloidea</taxon>
        <taxon>Philodinida</taxon>
        <taxon>Philodinidae</taxon>
        <taxon>Rotaria</taxon>
    </lineage>
</organism>
<evidence type="ECO:0000313" key="2">
    <source>
        <dbReference type="Proteomes" id="UP000663873"/>
    </source>
</evidence>
<dbReference type="AlphaFoldDB" id="A0A821RKW2"/>
<gene>
    <name evidence="1" type="ORF">UJA718_LOCUS43152</name>
</gene>
<proteinExistence type="predicted"/>
<sequence>DQAVLAALANGAYGSSPIQPRQSQTVYVGRQQQSTSYSGLSLKNNTSTGKFIPE</sequence>
<accession>A0A821RKW2</accession>
<protein>
    <submittedName>
        <fullName evidence="1">Uncharacterized protein</fullName>
    </submittedName>
</protein>
<feature type="non-terminal residue" evidence="1">
    <location>
        <position position="1"/>
    </location>
</feature>
<keyword evidence="2" id="KW-1185">Reference proteome</keyword>